<proteinExistence type="predicted"/>
<sequence length="235" mass="26806">MLALTVLITLWWSSLGKSMPIDTTVAQDGSGNFTRIANAILEAPNYSKRRYYIKIKEGFYRENIFVGEQKTNLTFVGDGWNKTVISGNKSNGTGFQTYYTKTTAAQKREEEDDKTGTIMQNCTIKAADDLRQENFKFKTFLGRSWGNLSRTIIMQSYLDDIIDPKVWLEWNGRSPDRVYYVEYKNEGPGANTGGRVPWEKVINSSIEATNFTLRNFIEGDKWIPATGIPFFLDLL</sequence>
<dbReference type="EMBL" id="CM045763">
    <property type="protein sequence ID" value="KAI8022340.1"/>
    <property type="molecule type" value="Genomic_DNA"/>
</dbReference>
<gene>
    <name evidence="1" type="ORF">LOK49_LG03G03096</name>
</gene>
<protein>
    <submittedName>
        <fullName evidence="1">Pectinesterase/pectinesterase inhibitor 41</fullName>
    </submittedName>
</protein>
<comment type="caution">
    <text evidence="1">The sequence shown here is derived from an EMBL/GenBank/DDBJ whole genome shotgun (WGS) entry which is preliminary data.</text>
</comment>
<evidence type="ECO:0000313" key="2">
    <source>
        <dbReference type="Proteomes" id="UP001060215"/>
    </source>
</evidence>
<accession>A0ACC0IAC2</accession>
<dbReference type="Proteomes" id="UP001060215">
    <property type="component" value="Chromosome 6"/>
</dbReference>
<organism evidence="1 2">
    <name type="scientific">Camellia lanceoleosa</name>
    <dbReference type="NCBI Taxonomy" id="1840588"/>
    <lineage>
        <taxon>Eukaryota</taxon>
        <taxon>Viridiplantae</taxon>
        <taxon>Streptophyta</taxon>
        <taxon>Embryophyta</taxon>
        <taxon>Tracheophyta</taxon>
        <taxon>Spermatophyta</taxon>
        <taxon>Magnoliopsida</taxon>
        <taxon>eudicotyledons</taxon>
        <taxon>Gunneridae</taxon>
        <taxon>Pentapetalae</taxon>
        <taxon>asterids</taxon>
        <taxon>Ericales</taxon>
        <taxon>Theaceae</taxon>
        <taxon>Camellia</taxon>
    </lineage>
</organism>
<keyword evidence="2" id="KW-1185">Reference proteome</keyword>
<name>A0ACC0IAC2_9ERIC</name>
<reference evidence="1 2" key="1">
    <citation type="journal article" date="2022" name="Plant J.">
        <title>Chromosome-level genome of Camellia lanceoleosa provides a valuable resource for understanding genome evolution and self-incompatibility.</title>
        <authorList>
            <person name="Gong W."/>
            <person name="Xiao S."/>
            <person name="Wang L."/>
            <person name="Liao Z."/>
            <person name="Chang Y."/>
            <person name="Mo W."/>
            <person name="Hu G."/>
            <person name="Li W."/>
            <person name="Zhao G."/>
            <person name="Zhu H."/>
            <person name="Hu X."/>
            <person name="Ji K."/>
            <person name="Xiang X."/>
            <person name="Song Q."/>
            <person name="Yuan D."/>
            <person name="Jin S."/>
            <person name="Zhang L."/>
        </authorList>
    </citation>
    <scope>NUCLEOTIDE SEQUENCE [LARGE SCALE GENOMIC DNA]</scope>
    <source>
        <strain evidence="1">SQ_2022a</strain>
    </source>
</reference>
<evidence type="ECO:0000313" key="1">
    <source>
        <dbReference type="EMBL" id="KAI8022340.1"/>
    </source>
</evidence>